<evidence type="ECO:0000313" key="7">
    <source>
        <dbReference type="RefSeq" id="XP_055898789.1"/>
    </source>
</evidence>
<dbReference type="AlphaFoldDB" id="A0A2C9LPC2"/>
<dbReference type="OrthoDB" id="10450364at2759"/>
<dbReference type="EnsemblMetazoa" id="BGLB033398-RA">
    <property type="protein sequence ID" value="BGLB033398-PA"/>
    <property type="gene ID" value="BGLB033398"/>
</dbReference>
<evidence type="ECO:0000313" key="6">
    <source>
        <dbReference type="RefSeq" id="XP_055898788.1"/>
    </source>
</evidence>
<reference evidence="1" key="1">
    <citation type="submission" date="2020-05" db="UniProtKB">
        <authorList>
            <consortium name="EnsemblMetazoa"/>
        </authorList>
    </citation>
    <scope>IDENTIFICATION</scope>
    <source>
        <strain evidence="1">BB02</strain>
    </source>
</reference>
<keyword evidence="3" id="KW-1185">Reference proteome</keyword>
<evidence type="ECO:0000313" key="2">
    <source>
        <dbReference type="Proteomes" id="UP000076420"/>
    </source>
</evidence>
<sequence length="116" mass="13366">MADYETNEEEEEVEVYVKIRFRIESWDGTVKEHEADLPGSVKIKDLKDELRDELGDPETKEWFLVKQNGGEKHMPDDDVINELCSDLLGDDLLIVSVRDNRTDFTSDAIPVMEQGH</sequence>
<dbReference type="RefSeq" id="XP_055898788.1">
    <property type="nucleotide sequence ID" value="XM_056042813.1"/>
</dbReference>
<gene>
    <name evidence="1" type="primary">106056343</name>
    <name evidence="4 5 6 7" type="synonym">LOC106056343</name>
</gene>
<dbReference type="VEuPathDB" id="VectorBase:BGLAX_049815"/>
<organism evidence="1 2">
    <name type="scientific">Biomphalaria glabrata</name>
    <name type="common">Bloodfluke planorb</name>
    <name type="synonym">Freshwater snail</name>
    <dbReference type="NCBI Taxonomy" id="6526"/>
    <lineage>
        <taxon>Eukaryota</taxon>
        <taxon>Metazoa</taxon>
        <taxon>Spiralia</taxon>
        <taxon>Lophotrochozoa</taxon>
        <taxon>Mollusca</taxon>
        <taxon>Gastropoda</taxon>
        <taxon>Heterobranchia</taxon>
        <taxon>Euthyneura</taxon>
        <taxon>Panpulmonata</taxon>
        <taxon>Hygrophila</taxon>
        <taxon>Lymnaeoidea</taxon>
        <taxon>Planorbidae</taxon>
        <taxon>Biomphalaria</taxon>
    </lineage>
</organism>
<dbReference type="RefSeq" id="XP_055898787.1">
    <property type="nucleotide sequence ID" value="XM_056042812.1"/>
</dbReference>
<dbReference type="RefSeq" id="XP_055898786.1">
    <property type="nucleotide sequence ID" value="XM_056042811.1"/>
</dbReference>
<dbReference type="RefSeq" id="XP_055898789.1">
    <property type="nucleotide sequence ID" value="XM_056042814.1"/>
</dbReference>
<protein>
    <submittedName>
        <fullName evidence="4 5">Uncharacterized protein LOC106056343</fullName>
    </submittedName>
</protein>
<evidence type="ECO:0000313" key="1">
    <source>
        <dbReference type="EnsemblMetazoa" id="BGLB033398-PA"/>
    </source>
</evidence>
<dbReference type="Proteomes" id="UP000076420">
    <property type="component" value="Unassembled WGS sequence"/>
</dbReference>
<evidence type="ECO:0000313" key="3">
    <source>
        <dbReference type="Proteomes" id="UP001165740"/>
    </source>
</evidence>
<reference evidence="4 5" key="2">
    <citation type="submission" date="2025-04" db="UniProtKB">
        <authorList>
            <consortium name="RefSeq"/>
        </authorList>
    </citation>
    <scope>IDENTIFICATION</scope>
</reference>
<dbReference type="VEuPathDB" id="VectorBase:BGLB033398"/>
<dbReference type="KEGG" id="bgt:106056343"/>
<evidence type="ECO:0000313" key="4">
    <source>
        <dbReference type="RefSeq" id="XP_055898786.1"/>
    </source>
</evidence>
<proteinExistence type="predicted"/>
<evidence type="ECO:0000313" key="5">
    <source>
        <dbReference type="RefSeq" id="XP_055898787.1"/>
    </source>
</evidence>
<accession>A0A2C9LPC2</accession>
<dbReference type="Proteomes" id="UP001165740">
    <property type="component" value="Chromosome 9"/>
</dbReference>
<name>A0A2C9LPC2_BIOGL</name>